<dbReference type="EMBL" id="LHPF02000010">
    <property type="protein sequence ID" value="PSC72405.1"/>
    <property type="molecule type" value="Genomic_DNA"/>
</dbReference>
<sequence length="66" mass="6755">MSLTRTTTEWAPSLEGGEGLADDDVMPSSTTASPTKSMGATAAEVENEETVPICPACGKAAIIINK</sequence>
<evidence type="ECO:0000256" key="1">
    <source>
        <dbReference type="SAM" id="MobiDB-lite"/>
    </source>
</evidence>
<evidence type="ECO:0000313" key="3">
    <source>
        <dbReference type="Proteomes" id="UP000239649"/>
    </source>
</evidence>
<dbReference type="Proteomes" id="UP000239649">
    <property type="component" value="Unassembled WGS sequence"/>
</dbReference>
<feature type="compositionally biased region" description="Polar residues" evidence="1">
    <location>
        <begin position="27"/>
        <end position="38"/>
    </location>
</feature>
<comment type="caution">
    <text evidence="2">The sequence shown here is derived from an EMBL/GenBank/DDBJ whole genome shotgun (WGS) entry which is preliminary data.</text>
</comment>
<name>A0A2P6VE79_9CHLO</name>
<reference evidence="2 3" key="1">
    <citation type="journal article" date="2018" name="Plant J.">
        <title>Genome sequences of Chlorella sorokiniana UTEX 1602 and Micractinium conductrix SAG 241.80: implications to maltose excretion by a green alga.</title>
        <authorList>
            <person name="Arriola M.B."/>
            <person name="Velmurugan N."/>
            <person name="Zhang Y."/>
            <person name="Plunkett M.H."/>
            <person name="Hondzo H."/>
            <person name="Barney B.M."/>
        </authorList>
    </citation>
    <scope>NUCLEOTIDE SEQUENCE [LARGE SCALE GENOMIC DNA]</scope>
    <source>
        <strain evidence="2 3">SAG 241.80</strain>
    </source>
</reference>
<keyword evidence="3" id="KW-1185">Reference proteome</keyword>
<proteinExistence type="predicted"/>
<evidence type="ECO:0000313" key="2">
    <source>
        <dbReference type="EMBL" id="PSC72405.1"/>
    </source>
</evidence>
<feature type="compositionally biased region" description="Polar residues" evidence="1">
    <location>
        <begin position="1"/>
        <end position="10"/>
    </location>
</feature>
<protein>
    <submittedName>
        <fullName evidence="2">Sodium:proton antiporter isoform B</fullName>
    </submittedName>
</protein>
<accession>A0A2P6VE79</accession>
<dbReference type="AlphaFoldDB" id="A0A2P6VE79"/>
<feature type="region of interest" description="Disordered" evidence="1">
    <location>
        <begin position="1"/>
        <end position="47"/>
    </location>
</feature>
<gene>
    <name evidence="2" type="ORF">C2E20_4255</name>
</gene>
<organism evidence="2 3">
    <name type="scientific">Micractinium conductrix</name>
    <dbReference type="NCBI Taxonomy" id="554055"/>
    <lineage>
        <taxon>Eukaryota</taxon>
        <taxon>Viridiplantae</taxon>
        <taxon>Chlorophyta</taxon>
        <taxon>core chlorophytes</taxon>
        <taxon>Trebouxiophyceae</taxon>
        <taxon>Chlorellales</taxon>
        <taxon>Chlorellaceae</taxon>
        <taxon>Chlorella clade</taxon>
        <taxon>Micractinium</taxon>
    </lineage>
</organism>